<reference evidence="4" key="1">
    <citation type="submission" date="2025-08" db="UniProtKB">
        <authorList>
            <consortium name="RefSeq"/>
        </authorList>
    </citation>
    <scope>IDENTIFICATION</scope>
    <source>
        <tissue evidence="4">Muscle</tissue>
    </source>
</reference>
<dbReference type="GeneID" id="117236830"/>
<dbReference type="KEGG" id="bvk:117236830"/>
<dbReference type="Proteomes" id="UP000504631">
    <property type="component" value="Unplaced"/>
</dbReference>
<feature type="compositionally biased region" description="Basic and acidic residues" evidence="1">
    <location>
        <begin position="264"/>
        <end position="275"/>
    </location>
</feature>
<feature type="region of interest" description="Disordered" evidence="1">
    <location>
        <begin position="144"/>
        <end position="181"/>
    </location>
</feature>
<feature type="signal peptide" evidence="2">
    <location>
        <begin position="1"/>
        <end position="20"/>
    </location>
</feature>
<gene>
    <name evidence="4" type="primary">LOC117236830</name>
</gene>
<name>A0A6J3KSG5_9HYME</name>
<dbReference type="AlphaFoldDB" id="A0A6J3KSG5"/>
<feature type="compositionally biased region" description="Basic and acidic residues" evidence="1">
    <location>
        <begin position="154"/>
        <end position="174"/>
    </location>
</feature>
<sequence length="341" mass="35707">MLCGKVVLVFVVSLIALITGMPQDSENSAQSPFSLPFVQLTNGGIRFNLGGYHAQAGLGGLLGGSNGLHASVGTPWGGHASAGLGGAIDGNNANLGGGLFARAGLGNGRHEAAAGLGGVIDGSGRSGPGLRGGIFANTGAHAVGTSAGISNRGPSDRRDDGNNKPGEDEGDRGQSTRGRSNIQVIARSGNKKEKVLETVAVPAESPEAFKQIDSSSKKEIQEALNVNPLSIAEVNPVLSSETNDIRVVRLTKVLPRHRRRKLWESKRQADQEHTVPIEPQGNADSNVQNIQKRQAIYYSDPTPTQKVAVMRTKSPGFYDDIFQIPISTLNAVNQLLNNNAG</sequence>
<keyword evidence="2" id="KW-0732">Signal</keyword>
<keyword evidence="3" id="KW-1185">Reference proteome</keyword>
<accession>A0A6J3KSG5</accession>
<dbReference type="RefSeq" id="XP_033356032.1">
    <property type="nucleotide sequence ID" value="XM_033500141.1"/>
</dbReference>
<evidence type="ECO:0000313" key="4">
    <source>
        <dbReference type="RefSeq" id="XP_033356032.1"/>
    </source>
</evidence>
<protein>
    <submittedName>
        <fullName evidence="4">Uncharacterized protein LOC117236830</fullName>
    </submittedName>
</protein>
<feature type="region of interest" description="Disordered" evidence="1">
    <location>
        <begin position="264"/>
        <end position="285"/>
    </location>
</feature>
<evidence type="ECO:0000313" key="3">
    <source>
        <dbReference type="Proteomes" id="UP000504631"/>
    </source>
</evidence>
<evidence type="ECO:0000256" key="2">
    <source>
        <dbReference type="SAM" id="SignalP"/>
    </source>
</evidence>
<feature type="chain" id="PRO_5026706984" evidence="2">
    <location>
        <begin position="21"/>
        <end position="341"/>
    </location>
</feature>
<evidence type="ECO:0000256" key="1">
    <source>
        <dbReference type="SAM" id="MobiDB-lite"/>
    </source>
</evidence>
<organism evidence="3 4">
    <name type="scientific">Bombus vosnesenskii</name>
    <dbReference type="NCBI Taxonomy" id="207650"/>
    <lineage>
        <taxon>Eukaryota</taxon>
        <taxon>Metazoa</taxon>
        <taxon>Ecdysozoa</taxon>
        <taxon>Arthropoda</taxon>
        <taxon>Hexapoda</taxon>
        <taxon>Insecta</taxon>
        <taxon>Pterygota</taxon>
        <taxon>Neoptera</taxon>
        <taxon>Endopterygota</taxon>
        <taxon>Hymenoptera</taxon>
        <taxon>Apocrita</taxon>
        <taxon>Aculeata</taxon>
        <taxon>Apoidea</taxon>
        <taxon>Anthophila</taxon>
        <taxon>Apidae</taxon>
        <taxon>Bombus</taxon>
        <taxon>Pyrobombus</taxon>
    </lineage>
</organism>
<proteinExistence type="predicted"/>